<accession>A0A8S5TUA8</accession>
<name>A0A8S5TUA8_9CAUD</name>
<organism evidence="2">
    <name type="scientific">Siphoviridae sp. ctWT735</name>
    <dbReference type="NCBI Taxonomy" id="2825538"/>
    <lineage>
        <taxon>Viruses</taxon>
        <taxon>Duplodnaviria</taxon>
        <taxon>Heunggongvirae</taxon>
        <taxon>Uroviricota</taxon>
        <taxon>Caudoviricetes</taxon>
    </lineage>
</organism>
<dbReference type="Gene3D" id="2.20.28.30">
    <property type="entry name" value="RNA polymerase ii, chain L"/>
    <property type="match status" value="1"/>
</dbReference>
<keyword evidence="2" id="KW-0804">Transcription</keyword>
<sequence length="111" mass="12653">MNFKSFNCPNCKAPLEQKEDSPLLFCPYCGTKIASSDIEFYKEDSKTARVRTITNAVKEVVGTKEQRESERKAKRKEAEEAAIEARKNLPLFVCSLIICVILLLLAKYFGW</sequence>
<keyword evidence="1" id="KW-0812">Transmembrane</keyword>
<dbReference type="EMBL" id="BK015930">
    <property type="protein sequence ID" value="DAF85797.1"/>
    <property type="molecule type" value="Genomic_DNA"/>
</dbReference>
<evidence type="ECO:0000313" key="2">
    <source>
        <dbReference type="EMBL" id="DAF85797.1"/>
    </source>
</evidence>
<feature type="transmembrane region" description="Helical" evidence="1">
    <location>
        <begin position="89"/>
        <end position="109"/>
    </location>
</feature>
<reference evidence="2" key="1">
    <citation type="journal article" date="2021" name="Proc. Natl. Acad. Sci. U.S.A.">
        <title>A Catalog of Tens of Thousands of Viruses from Human Metagenomes Reveals Hidden Associations with Chronic Diseases.</title>
        <authorList>
            <person name="Tisza M.J."/>
            <person name="Buck C.B."/>
        </authorList>
    </citation>
    <scope>NUCLEOTIDE SEQUENCE</scope>
    <source>
        <strain evidence="2">CtWT735</strain>
    </source>
</reference>
<evidence type="ECO:0000256" key="1">
    <source>
        <dbReference type="SAM" id="Phobius"/>
    </source>
</evidence>
<keyword evidence="2" id="KW-0240">DNA-directed RNA polymerase</keyword>
<dbReference type="GO" id="GO:0000428">
    <property type="term" value="C:DNA-directed RNA polymerase complex"/>
    <property type="evidence" value="ECO:0007669"/>
    <property type="project" value="UniProtKB-KW"/>
</dbReference>
<protein>
    <submittedName>
        <fullName evidence="2">DNA-directed RNA polymerase</fullName>
    </submittedName>
</protein>
<keyword evidence="1" id="KW-0472">Membrane</keyword>
<keyword evidence="1" id="KW-1133">Transmembrane helix</keyword>
<proteinExistence type="predicted"/>